<dbReference type="Gene3D" id="3.40.50.10900">
    <property type="entry name" value="PAC-like subunit"/>
    <property type="match status" value="1"/>
</dbReference>
<dbReference type="SUPFAM" id="SSF159659">
    <property type="entry name" value="Cgl1923-like"/>
    <property type="match status" value="1"/>
</dbReference>
<evidence type="ECO:0000313" key="3">
    <source>
        <dbReference type="Proteomes" id="UP000829069"/>
    </source>
</evidence>
<dbReference type="InterPro" id="IPR038389">
    <property type="entry name" value="PSMG2_sf"/>
</dbReference>
<sequence>MSTNAELFDSPALRGLDLIMGFTGAAEAGHVVEQIGDELLDELDAQLVAAFDADQLVDYRSRRPKITFAGDHFTDYEAPAIELYRLVDGLGTPFLLLTGPEPDYQWDRFSGAVVWLANRLQTRLVAWVQSLPMPVPHTRPIGVTVHGSRQDLINGITTWKPQAELQAGIGPLLEMRLAEAGRDVVGYSIHVPHYLADAQYPPAAVAALEYLGAATSLVLPTDRLRENGRDVEGQIDRQVQDSADVQRVVVRLEERYDEYAGHEERRSLLVKDNEELPDADELGAAVEAFLATQPAGGDDGGKESSAEPGTSD</sequence>
<evidence type="ECO:0000313" key="2">
    <source>
        <dbReference type="EMBL" id="UNK44663.1"/>
    </source>
</evidence>
<dbReference type="Pfam" id="PF09754">
    <property type="entry name" value="PAC2"/>
    <property type="match status" value="1"/>
</dbReference>
<keyword evidence="3" id="KW-1185">Reference proteome</keyword>
<name>A0ABY3W7W9_9MICC</name>
<protein>
    <submittedName>
        <fullName evidence="2">PAC2 family protein</fullName>
    </submittedName>
</protein>
<dbReference type="InterPro" id="IPR019151">
    <property type="entry name" value="Proteasome_assmbl_chaperone_2"/>
</dbReference>
<dbReference type="EMBL" id="CP093326">
    <property type="protein sequence ID" value="UNK44663.1"/>
    <property type="molecule type" value="Genomic_DNA"/>
</dbReference>
<accession>A0ABY3W7W9</accession>
<dbReference type="Gene3D" id="1.10.287.100">
    <property type="match status" value="1"/>
</dbReference>
<dbReference type="PIRSF" id="PIRSF028754">
    <property type="entry name" value="UCP028754"/>
    <property type="match status" value="1"/>
</dbReference>
<reference evidence="2 3" key="1">
    <citation type="submission" date="2022-03" db="EMBL/GenBank/DDBJ databases">
        <title>Isotopic signatures of nitrous oxide derived from detoxification processes.</title>
        <authorList>
            <person name="Behrendt U."/>
            <person name="Buchen C."/>
            <person name="Well R."/>
            <person name="Ulrich A."/>
            <person name="Rohe L."/>
            <person name="Kolb S."/>
            <person name="Schloter M."/>
            <person name="Horn M.A."/>
            <person name="Augustin J."/>
        </authorList>
    </citation>
    <scope>NUCLEOTIDE SEQUENCE [LARGE SCALE GENOMIC DNA]</scope>
    <source>
        <strain evidence="2 3">S4-C24</strain>
    </source>
</reference>
<dbReference type="InterPro" id="IPR008492">
    <property type="entry name" value="Rv2714-like"/>
</dbReference>
<organism evidence="2 3">
    <name type="scientific">Arthrobacter sulfonylureivorans</name>
    <dbReference type="NCBI Taxonomy" id="2486855"/>
    <lineage>
        <taxon>Bacteria</taxon>
        <taxon>Bacillati</taxon>
        <taxon>Actinomycetota</taxon>
        <taxon>Actinomycetes</taxon>
        <taxon>Micrococcales</taxon>
        <taxon>Micrococcaceae</taxon>
        <taxon>Arthrobacter</taxon>
    </lineage>
</organism>
<gene>
    <name evidence="2" type="ORF">MNQ99_11805</name>
</gene>
<evidence type="ECO:0000256" key="1">
    <source>
        <dbReference type="SAM" id="MobiDB-lite"/>
    </source>
</evidence>
<dbReference type="Proteomes" id="UP000829069">
    <property type="component" value="Chromosome"/>
</dbReference>
<feature type="region of interest" description="Disordered" evidence="1">
    <location>
        <begin position="291"/>
        <end position="312"/>
    </location>
</feature>
<proteinExistence type="predicted"/>